<dbReference type="Gene3D" id="3.40.50.620">
    <property type="entry name" value="HUPs"/>
    <property type="match status" value="1"/>
</dbReference>
<evidence type="ECO:0000256" key="3">
    <source>
        <dbReference type="ARBA" id="ARBA00012835"/>
    </source>
</evidence>
<evidence type="ECO:0000256" key="8">
    <source>
        <dbReference type="ARBA" id="ARBA00023146"/>
    </source>
</evidence>
<dbReference type="InParanoid" id="B3S612"/>
<dbReference type="InterPro" id="IPR014729">
    <property type="entry name" value="Rossmann-like_a/b/a_fold"/>
</dbReference>
<dbReference type="STRING" id="10228.B3S612"/>
<evidence type="ECO:0000256" key="17">
    <source>
        <dbReference type="RuleBase" id="RU363037"/>
    </source>
</evidence>
<dbReference type="GO" id="GO:0005524">
    <property type="term" value="F:ATP binding"/>
    <property type="evidence" value="ECO:0007669"/>
    <property type="project" value="UniProtKB-KW"/>
</dbReference>
<evidence type="ECO:0000256" key="4">
    <source>
        <dbReference type="ARBA" id="ARBA00022598"/>
    </source>
</evidence>
<comment type="catalytic activity">
    <reaction evidence="15">
        <text>tRNA(Glx) + L-glutamate + ATP = L-glutamyl-tRNA(Glx) + AMP + diphosphate</text>
        <dbReference type="Rhea" id="RHEA:18397"/>
        <dbReference type="Rhea" id="RHEA-COMP:9713"/>
        <dbReference type="Rhea" id="RHEA-COMP:9716"/>
        <dbReference type="ChEBI" id="CHEBI:29985"/>
        <dbReference type="ChEBI" id="CHEBI:30616"/>
        <dbReference type="ChEBI" id="CHEBI:33019"/>
        <dbReference type="ChEBI" id="CHEBI:78442"/>
        <dbReference type="ChEBI" id="CHEBI:78520"/>
        <dbReference type="ChEBI" id="CHEBI:456215"/>
        <dbReference type="EC" id="6.1.1.24"/>
    </reaction>
    <physiologicalReaction direction="left-to-right" evidence="15">
        <dbReference type="Rhea" id="RHEA:18398"/>
    </physiologicalReaction>
</comment>
<dbReference type="HOGENOM" id="CLU_015768_6_3_1"/>
<evidence type="ECO:0000313" key="20">
    <source>
        <dbReference type="Proteomes" id="UP000009022"/>
    </source>
</evidence>
<dbReference type="NCBIfam" id="TIGR00464">
    <property type="entry name" value="gltX_bact"/>
    <property type="match status" value="1"/>
</dbReference>
<dbReference type="RefSeq" id="XP_002115537.1">
    <property type="nucleotide sequence ID" value="XM_002115501.1"/>
</dbReference>
<dbReference type="Pfam" id="PF00749">
    <property type="entry name" value="tRNA-synt_1c"/>
    <property type="match status" value="1"/>
</dbReference>
<dbReference type="PRINTS" id="PR00987">
    <property type="entry name" value="TRNASYNTHGLU"/>
</dbReference>
<dbReference type="eggNOG" id="KOG1149">
    <property type="taxonomic scope" value="Eukaryota"/>
</dbReference>
<keyword evidence="7 17" id="KW-0648">Protein biosynthesis</keyword>
<dbReference type="EMBL" id="DS985251">
    <property type="protein sequence ID" value="EDV21900.1"/>
    <property type="molecule type" value="Genomic_DNA"/>
</dbReference>
<dbReference type="GeneID" id="6756860"/>
<evidence type="ECO:0000256" key="5">
    <source>
        <dbReference type="ARBA" id="ARBA00022741"/>
    </source>
</evidence>
<evidence type="ECO:0000256" key="15">
    <source>
        <dbReference type="ARBA" id="ARBA00047479"/>
    </source>
</evidence>
<comment type="catalytic activity">
    <reaction evidence="16">
        <text>tRNA(Gln) + L-glutamate + ATP = L-glutamyl-tRNA(Gln) + AMP + diphosphate</text>
        <dbReference type="Rhea" id="RHEA:64612"/>
        <dbReference type="Rhea" id="RHEA-COMP:9662"/>
        <dbReference type="Rhea" id="RHEA-COMP:9684"/>
        <dbReference type="ChEBI" id="CHEBI:29985"/>
        <dbReference type="ChEBI" id="CHEBI:30616"/>
        <dbReference type="ChEBI" id="CHEBI:33019"/>
        <dbReference type="ChEBI" id="CHEBI:78442"/>
        <dbReference type="ChEBI" id="CHEBI:78520"/>
        <dbReference type="ChEBI" id="CHEBI:456215"/>
    </reaction>
    <physiologicalReaction direction="left-to-right" evidence="16">
        <dbReference type="Rhea" id="RHEA:64613"/>
    </physiologicalReaction>
</comment>
<keyword evidence="20" id="KW-1185">Reference proteome</keyword>
<evidence type="ECO:0000256" key="2">
    <source>
        <dbReference type="ARBA" id="ARBA00007894"/>
    </source>
</evidence>
<comment type="similarity">
    <text evidence="2">Belongs to the class-I aminoacyl-tRNA synthetase family. Glutamate--tRNA ligase type 1 subfamily.</text>
</comment>
<dbReference type="Proteomes" id="UP000009022">
    <property type="component" value="Unassembled WGS sequence"/>
</dbReference>
<keyword evidence="6 17" id="KW-0067">ATP-binding</keyword>
<dbReference type="PROSITE" id="PS00178">
    <property type="entry name" value="AA_TRNA_LIGASE_I"/>
    <property type="match status" value="1"/>
</dbReference>
<keyword evidence="8 17" id="KW-0030">Aminoacyl-tRNA synthetase</keyword>
<name>B3S612_TRIAD</name>
<gene>
    <name evidence="19" type="ORF">TRIADDRAFT_29866</name>
</gene>
<dbReference type="InterPro" id="IPR001412">
    <property type="entry name" value="aa-tRNA-synth_I_CS"/>
</dbReference>
<dbReference type="CDD" id="cd00808">
    <property type="entry name" value="GluRS_core"/>
    <property type="match status" value="1"/>
</dbReference>
<dbReference type="InterPro" id="IPR000924">
    <property type="entry name" value="Glu/Gln-tRNA-synth"/>
</dbReference>
<evidence type="ECO:0000256" key="10">
    <source>
        <dbReference type="ARBA" id="ARBA00044054"/>
    </source>
</evidence>
<organism evidence="19 20">
    <name type="scientific">Trichoplax adhaerens</name>
    <name type="common">Trichoplax reptans</name>
    <dbReference type="NCBI Taxonomy" id="10228"/>
    <lineage>
        <taxon>Eukaryota</taxon>
        <taxon>Metazoa</taxon>
        <taxon>Placozoa</taxon>
        <taxon>Uniplacotomia</taxon>
        <taxon>Trichoplacea</taxon>
        <taxon>Trichoplacidae</taxon>
        <taxon>Trichoplax</taxon>
    </lineage>
</organism>
<dbReference type="GO" id="GO:0005739">
    <property type="term" value="C:mitochondrion"/>
    <property type="evidence" value="ECO:0000318"/>
    <property type="project" value="GO_Central"/>
</dbReference>
<dbReference type="GO" id="GO:0006424">
    <property type="term" value="P:glutamyl-tRNA aminoacylation"/>
    <property type="evidence" value="ECO:0000318"/>
    <property type="project" value="GO_Central"/>
</dbReference>
<dbReference type="OMA" id="HGATNVM"/>
<dbReference type="PANTHER" id="PTHR43311">
    <property type="entry name" value="GLUTAMATE--TRNA LIGASE"/>
    <property type="match status" value="1"/>
</dbReference>
<dbReference type="SUPFAM" id="SSF52374">
    <property type="entry name" value="Nucleotidylyl transferase"/>
    <property type="match status" value="1"/>
</dbReference>
<dbReference type="GO" id="GO:0050561">
    <property type="term" value="F:glutamate-tRNA(Gln) ligase activity"/>
    <property type="evidence" value="ECO:0007669"/>
    <property type="project" value="UniProtKB-EC"/>
</dbReference>
<dbReference type="GO" id="GO:0004818">
    <property type="term" value="F:glutamate-tRNA ligase activity"/>
    <property type="evidence" value="ECO:0000318"/>
    <property type="project" value="GO_Central"/>
</dbReference>
<dbReference type="InterPro" id="IPR004527">
    <property type="entry name" value="Glu-tRNA-ligase_bac/mito"/>
</dbReference>
<dbReference type="KEGG" id="tad:TRIADDRAFT_29866"/>
<comment type="catalytic activity">
    <reaction evidence="14">
        <text>tRNA(Glu) + L-glutamate + ATP = L-glutamyl-tRNA(Glu) + AMP + diphosphate</text>
        <dbReference type="Rhea" id="RHEA:23540"/>
        <dbReference type="Rhea" id="RHEA-COMP:9663"/>
        <dbReference type="Rhea" id="RHEA-COMP:9680"/>
        <dbReference type="ChEBI" id="CHEBI:29985"/>
        <dbReference type="ChEBI" id="CHEBI:30616"/>
        <dbReference type="ChEBI" id="CHEBI:33019"/>
        <dbReference type="ChEBI" id="CHEBI:78442"/>
        <dbReference type="ChEBI" id="CHEBI:78520"/>
        <dbReference type="ChEBI" id="CHEBI:456215"/>
        <dbReference type="EC" id="6.1.1.17"/>
    </reaction>
    <physiologicalReaction direction="left-to-right" evidence="14">
        <dbReference type="Rhea" id="RHEA:23541"/>
    </physiologicalReaction>
</comment>
<dbReference type="PANTHER" id="PTHR43311:SF2">
    <property type="entry name" value="GLUTAMATE--TRNA LIGASE, MITOCHONDRIAL-RELATED"/>
    <property type="match status" value="1"/>
</dbReference>
<evidence type="ECO:0000256" key="16">
    <source>
        <dbReference type="ARBA" id="ARBA00047689"/>
    </source>
</evidence>
<evidence type="ECO:0000256" key="12">
    <source>
        <dbReference type="ARBA" id="ARBA00044251"/>
    </source>
</evidence>
<evidence type="ECO:0000256" key="11">
    <source>
        <dbReference type="ARBA" id="ARBA00044142"/>
    </source>
</evidence>
<dbReference type="AlphaFoldDB" id="B3S612"/>
<dbReference type="InterPro" id="IPR033910">
    <property type="entry name" value="GluRS_core"/>
</dbReference>
<evidence type="ECO:0000256" key="1">
    <source>
        <dbReference type="ARBA" id="ARBA00004173"/>
    </source>
</evidence>
<dbReference type="FunCoup" id="B3S612">
    <property type="interactions" value="900"/>
</dbReference>
<comment type="subcellular location">
    <subcellularLocation>
        <location evidence="1">Mitochondrion</location>
    </subcellularLocation>
</comment>
<dbReference type="CTD" id="6756860"/>
<dbReference type="EC" id="6.1.1.24" evidence="10"/>
<evidence type="ECO:0000313" key="19">
    <source>
        <dbReference type="EMBL" id="EDV21900.1"/>
    </source>
</evidence>
<evidence type="ECO:0000256" key="14">
    <source>
        <dbReference type="ARBA" id="ARBA00047366"/>
    </source>
</evidence>
<evidence type="ECO:0000256" key="6">
    <source>
        <dbReference type="ARBA" id="ARBA00022840"/>
    </source>
</evidence>
<evidence type="ECO:0000256" key="13">
    <source>
        <dbReference type="ARBA" id="ARBA00044313"/>
    </source>
</evidence>
<dbReference type="InterPro" id="IPR020058">
    <property type="entry name" value="Glu/Gln-tRNA-synth_Ib_cat-dom"/>
</dbReference>
<evidence type="ECO:0000256" key="7">
    <source>
        <dbReference type="ARBA" id="ARBA00022917"/>
    </source>
</evidence>
<dbReference type="FunFam" id="3.40.50.620:FF:000045">
    <property type="entry name" value="Glutamate--tRNA ligase, mitochondrial"/>
    <property type="match status" value="1"/>
</dbReference>
<proteinExistence type="inferred from homology"/>
<accession>B3S612</accession>
<sequence length="383" mass="44090">MIYVANVSRIAWRIVLLDQRFSSNCASNKSNVRVRFAPSPTGMLHLGGLRTMLYNYLFARQQRGQVILRIEDTDQTRLVPGADKKLEEIIWWSGLHYDEGPSVAGEYGPYYQSQRIPLYQKYANRLIENDYAYPCFCTQRELDLVKMQNIKSGLNPRYNGKCRSISREIASARIQNGESHVIRLKVPDGQTNFYDQVYGEMSIDNKSIEDQVLIKSDGFPTYHMANVVDDHLMDITHVLRGEEWLSSTAKHALIYKGLTWICPQFVHLPLLHNITGGKLSKRHGDVFVESFKTAGYMPEAVVNFVAFLGWSPDPTGRRQLFTIDEMINEFSLENLRRTAAKVDYQKLSWFQRQYHTTRCKNESKLEALVSELKELVIKTTCNG</sequence>
<dbReference type="OrthoDB" id="428822at2759"/>
<evidence type="ECO:0000256" key="9">
    <source>
        <dbReference type="ARBA" id="ARBA00030865"/>
    </source>
</evidence>
<dbReference type="PhylomeDB" id="B3S612"/>
<keyword evidence="4 17" id="KW-0436">Ligase</keyword>
<evidence type="ECO:0000259" key="18">
    <source>
        <dbReference type="Pfam" id="PF00749"/>
    </source>
</evidence>
<protein>
    <recommendedName>
        <fullName evidence="11">Nondiscriminating glutamyl-tRNA synthetase EARS2, mitochondrial</fullName>
        <ecNumber evidence="3">6.1.1.17</ecNumber>
        <ecNumber evidence="10">6.1.1.24</ecNumber>
    </recommendedName>
    <alternativeName>
        <fullName evidence="13">Glutamate--tRNA(Gln) ligase EARS2, mitochondrial</fullName>
    </alternativeName>
    <alternativeName>
        <fullName evidence="9">Glutamyl-tRNA synthetase</fullName>
    </alternativeName>
    <alternativeName>
        <fullName evidence="12">Mitochondrial glutamyl-tRNA synthetase</fullName>
    </alternativeName>
</protein>
<dbReference type="GO" id="GO:0008270">
    <property type="term" value="F:zinc ion binding"/>
    <property type="evidence" value="ECO:0007669"/>
    <property type="project" value="InterPro"/>
</dbReference>
<feature type="domain" description="Glutamyl/glutaminyl-tRNA synthetase class Ib catalytic" evidence="18">
    <location>
        <begin position="31"/>
        <end position="349"/>
    </location>
</feature>
<reference evidence="19 20" key="1">
    <citation type="journal article" date="2008" name="Nature">
        <title>The Trichoplax genome and the nature of placozoans.</title>
        <authorList>
            <person name="Srivastava M."/>
            <person name="Begovic E."/>
            <person name="Chapman J."/>
            <person name="Putnam N.H."/>
            <person name="Hellsten U."/>
            <person name="Kawashima T."/>
            <person name="Kuo A."/>
            <person name="Mitros T."/>
            <person name="Salamov A."/>
            <person name="Carpenter M.L."/>
            <person name="Signorovitch A.Y."/>
            <person name="Moreno M.A."/>
            <person name="Kamm K."/>
            <person name="Grimwood J."/>
            <person name="Schmutz J."/>
            <person name="Shapiro H."/>
            <person name="Grigoriev I.V."/>
            <person name="Buss L.W."/>
            <person name="Schierwater B."/>
            <person name="Dellaporta S.L."/>
            <person name="Rokhsar D.S."/>
        </authorList>
    </citation>
    <scope>NUCLEOTIDE SEQUENCE [LARGE SCALE GENOMIC DNA]</scope>
    <source>
        <strain evidence="19 20">Grell-BS-1999</strain>
    </source>
</reference>
<dbReference type="InterPro" id="IPR049940">
    <property type="entry name" value="GluQ/Sye"/>
</dbReference>
<dbReference type="EC" id="6.1.1.17" evidence="3"/>
<keyword evidence="5 17" id="KW-0547">Nucleotide-binding</keyword>